<feature type="compositionally biased region" description="Basic and acidic residues" evidence="1">
    <location>
        <begin position="101"/>
        <end position="117"/>
    </location>
</feature>
<gene>
    <name evidence="2" type="ORF">DSPE1174_LOCUS20790</name>
</gene>
<dbReference type="EMBL" id="HBGS01040432">
    <property type="protein sequence ID" value="CAD9449551.1"/>
    <property type="molecule type" value="Transcribed_RNA"/>
</dbReference>
<dbReference type="AlphaFoldDB" id="A0A7S2GGW1"/>
<accession>A0A7S2GGW1</accession>
<evidence type="ECO:0000256" key="1">
    <source>
        <dbReference type="SAM" id="MobiDB-lite"/>
    </source>
</evidence>
<organism evidence="2">
    <name type="scientific">Octactis speculum</name>
    <dbReference type="NCBI Taxonomy" id="3111310"/>
    <lineage>
        <taxon>Eukaryota</taxon>
        <taxon>Sar</taxon>
        <taxon>Stramenopiles</taxon>
        <taxon>Ochrophyta</taxon>
        <taxon>Dictyochophyceae</taxon>
        <taxon>Dictyochales</taxon>
        <taxon>Dictyochaceae</taxon>
        <taxon>Octactis</taxon>
    </lineage>
</organism>
<evidence type="ECO:0000313" key="2">
    <source>
        <dbReference type="EMBL" id="CAD9449551.1"/>
    </source>
</evidence>
<feature type="region of interest" description="Disordered" evidence="1">
    <location>
        <begin position="56"/>
        <end position="176"/>
    </location>
</feature>
<proteinExistence type="predicted"/>
<protein>
    <submittedName>
        <fullName evidence="2">Uncharacterized protein</fullName>
    </submittedName>
</protein>
<feature type="compositionally biased region" description="Basic and acidic residues" evidence="1">
    <location>
        <begin position="143"/>
        <end position="162"/>
    </location>
</feature>
<reference evidence="2" key="1">
    <citation type="submission" date="2021-01" db="EMBL/GenBank/DDBJ databases">
        <authorList>
            <person name="Corre E."/>
            <person name="Pelletier E."/>
            <person name="Niang G."/>
            <person name="Scheremetjew M."/>
            <person name="Finn R."/>
            <person name="Kale V."/>
            <person name="Holt S."/>
            <person name="Cochrane G."/>
            <person name="Meng A."/>
            <person name="Brown T."/>
            <person name="Cohen L."/>
        </authorList>
    </citation>
    <scope>NUCLEOTIDE SEQUENCE</scope>
    <source>
        <strain evidence="2">CCMP1381</strain>
    </source>
</reference>
<sequence>MGAGASVPDVMTFEEAKALAGEQWDDKLTAFWPEGKNQISKDQLMGIIQNIPMFAKRPTNSDRMNWDEKALSPATDNTAAMDSAEASKGPAVQRSKPPRSQKRDKMDTEELRIRRLAESNGTTVEEIKASRAKSSGLPPKPRRSVEERQSFKAHIRDSKKAASEAGRPPSRGLDEMECQVLFKPKEGGTKPEVMII</sequence>
<name>A0A7S2GGW1_9STRA</name>